<reference evidence="3 4" key="1">
    <citation type="journal article" date="2021" name="Phytopathology">
        <title>Complete genome sequence of Ralstonia syzygii subsp. indonesiensis strain LLRS-1, isolated from wilted tobacco in China.</title>
        <authorList>
            <person name="Lu C.H."/>
            <person name="Li J.Y."/>
            <person name="Mi M.G."/>
            <person name="Lin Z.L."/>
            <person name="Jiang N."/>
            <person name="Gai X."/>
            <person name="Ma J.H."/>
            <person name="Lei L.P."/>
            <person name="Xia Z.Y."/>
        </authorList>
    </citation>
    <scope>NUCLEOTIDE SEQUENCE [LARGE SCALE GENOMIC DNA]</scope>
    <source>
        <strain evidence="3 4">LLRS-1</strain>
    </source>
</reference>
<evidence type="ECO:0000313" key="4">
    <source>
        <dbReference type="Proteomes" id="UP000677898"/>
    </source>
</evidence>
<evidence type="ECO:0000256" key="1">
    <source>
        <dbReference type="SAM" id="MobiDB-lite"/>
    </source>
</evidence>
<proteinExistence type="predicted"/>
<organism evidence="3 4">
    <name type="scientific">Ralstonia syzygii</name>
    <dbReference type="NCBI Taxonomy" id="28097"/>
    <lineage>
        <taxon>Bacteria</taxon>
        <taxon>Pseudomonadati</taxon>
        <taxon>Pseudomonadota</taxon>
        <taxon>Betaproteobacteria</taxon>
        <taxon>Burkholderiales</taxon>
        <taxon>Burkholderiaceae</taxon>
        <taxon>Ralstonia</taxon>
        <taxon>Ralstonia solanacearum species complex</taxon>
    </lineage>
</organism>
<evidence type="ECO:0000313" key="3">
    <source>
        <dbReference type="EMBL" id="QUP55437.1"/>
    </source>
</evidence>
<feature type="chain" id="PRO_5045187284" description="TspB protein" evidence="2">
    <location>
        <begin position="17"/>
        <end position="488"/>
    </location>
</feature>
<feature type="compositionally biased region" description="Low complexity" evidence="1">
    <location>
        <begin position="306"/>
        <end position="317"/>
    </location>
</feature>
<protein>
    <recommendedName>
        <fullName evidence="5">TspB protein</fullName>
    </recommendedName>
</protein>
<feature type="region of interest" description="Disordered" evidence="1">
    <location>
        <begin position="300"/>
        <end position="394"/>
    </location>
</feature>
<keyword evidence="2" id="KW-0732">Signal</keyword>
<evidence type="ECO:0000256" key="2">
    <source>
        <dbReference type="SAM" id="SignalP"/>
    </source>
</evidence>
<feature type="compositionally biased region" description="Low complexity" evidence="1">
    <location>
        <begin position="324"/>
        <end position="380"/>
    </location>
</feature>
<feature type="signal peptide" evidence="2">
    <location>
        <begin position="1"/>
        <end position="16"/>
    </location>
</feature>
<accession>A0ABX7ZJF9</accession>
<dbReference type="EMBL" id="CP046729">
    <property type="protein sequence ID" value="QUP55437.1"/>
    <property type="molecule type" value="Genomic_DNA"/>
</dbReference>
<gene>
    <name evidence="3" type="ORF">GO998_08915</name>
</gene>
<dbReference type="Proteomes" id="UP000677898">
    <property type="component" value="Chromosome"/>
</dbReference>
<keyword evidence="4" id="KW-1185">Reference proteome</keyword>
<sequence length="488" mass="48670">MAVVLCVGLLAKCAHAQTVGCGSAPGQMCISSNEPVTLGVRQGADSTAAVSGSSLAISTNLIATVALAGVSAAAIALPAVRVLQVGVDVVAVAGRMAMRSGVGQAAMLGVIAALAGDVSLDMNGNVVAPAISAYAGDTGFNGWGWSYSYNMPGGGIGNGVAASAGAACAAMLAADSFLGGEKARLAGMRPTGNGSTYECHFTNDGGSNFYGGTGQAGSCISGYVLSGSVCKPDSSVTQAATDAQIEAAIKAHPASWPKVFDAAGCGKATSFANVPGASANDPCTLMITGATPVPNGVTWPNGNVATFPPRTTTTSGTDAAGNPTTTNRTVSTSATLTGTNSRTTPISATPTTTDSTTTNTTNPDGSVTGTTTTTTTTSPDQSAQEDQSVTDTPFGDVPKLYDAKYKDGLLGVWKVSKPNIQTTAFYQAIASMFPSIGGGNCPAFSLNLNVMAQGSFGVRAIDVPCSLFQTIGLIILATAAFTARKILF</sequence>
<name>A0ABX7ZJF9_9RALS</name>
<feature type="compositionally biased region" description="Polar residues" evidence="1">
    <location>
        <begin position="381"/>
        <end position="391"/>
    </location>
</feature>
<evidence type="ECO:0008006" key="5">
    <source>
        <dbReference type="Google" id="ProtNLM"/>
    </source>
</evidence>